<reference evidence="1" key="3">
    <citation type="submission" date="2018-07" db="EMBL/GenBank/DDBJ databases">
        <title>WGS assembly of Glycine max.</title>
        <authorList>
            <person name="Schmutz J."/>
            <person name="Cannon S."/>
            <person name="Schlueter J."/>
            <person name="Ma J."/>
            <person name="Mitros T."/>
            <person name="Nelson W."/>
            <person name="Hyten D."/>
            <person name="Song Q."/>
            <person name="Thelen J."/>
            <person name="Cheng J."/>
            <person name="Xu D."/>
            <person name="Hellsten U."/>
            <person name="May G."/>
            <person name="Yu Y."/>
            <person name="Sakurai T."/>
            <person name="Umezawa T."/>
            <person name="Bhattacharyya M."/>
            <person name="Sandhu D."/>
            <person name="Valliyodan B."/>
            <person name="Lindquist E."/>
            <person name="Peto M."/>
            <person name="Grant D."/>
            <person name="Shu S."/>
            <person name="Goodstein D."/>
            <person name="Barry K."/>
            <person name="Futrell-Griggs M."/>
            <person name="Abernathy B."/>
            <person name="Du J."/>
            <person name="Tian Z."/>
            <person name="Zhu L."/>
            <person name="Gill N."/>
            <person name="Joshi T."/>
            <person name="Libault M."/>
            <person name="Sethuraman A."/>
            <person name="Zhang X."/>
            <person name="Shinozaki K."/>
            <person name="Nguyen H."/>
            <person name="Wing R."/>
            <person name="Cregan P."/>
            <person name="Specht J."/>
            <person name="Grimwood J."/>
            <person name="Rokhsar D."/>
            <person name="Stacey G."/>
            <person name="Shoemaker R."/>
            <person name="Jackson S."/>
        </authorList>
    </citation>
    <scope>NUCLEOTIDE SEQUENCE</scope>
    <source>
        <tissue evidence="1">Callus</tissue>
    </source>
</reference>
<dbReference type="AlphaFoldDB" id="A0A0R0IG29"/>
<evidence type="ECO:0000313" key="3">
    <source>
        <dbReference type="Proteomes" id="UP000008827"/>
    </source>
</evidence>
<organism evidence="1">
    <name type="scientific">Glycine max</name>
    <name type="common">Soybean</name>
    <name type="synonym">Glycine hispida</name>
    <dbReference type="NCBI Taxonomy" id="3847"/>
    <lineage>
        <taxon>Eukaryota</taxon>
        <taxon>Viridiplantae</taxon>
        <taxon>Streptophyta</taxon>
        <taxon>Embryophyta</taxon>
        <taxon>Tracheophyta</taxon>
        <taxon>Spermatophyta</taxon>
        <taxon>Magnoliopsida</taxon>
        <taxon>eudicotyledons</taxon>
        <taxon>Gunneridae</taxon>
        <taxon>Pentapetalae</taxon>
        <taxon>rosids</taxon>
        <taxon>fabids</taxon>
        <taxon>Fabales</taxon>
        <taxon>Fabaceae</taxon>
        <taxon>Papilionoideae</taxon>
        <taxon>50 kb inversion clade</taxon>
        <taxon>NPAAA clade</taxon>
        <taxon>indigoferoid/millettioid clade</taxon>
        <taxon>Phaseoleae</taxon>
        <taxon>Glycine</taxon>
        <taxon>Glycine subgen. Soja</taxon>
    </lineage>
</organism>
<reference evidence="2" key="2">
    <citation type="submission" date="2018-02" db="UniProtKB">
        <authorList>
            <consortium name="EnsemblPlants"/>
        </authorList>
    </citation>
    <scope>IDENTIFICATION</scope>
    <source>
        <strain evidence="2">Williams 82</strain>
    </source>
</reference>
<keyword evidence="3" id="KW-1185">Reference proteome</keyword>
<evidence type="ECO:0000313" key="2">
    <source>
        <dbReference type="EnsemblPlants" id="KRH40082"/>
    </source>
</evidence>
<dbReference type="InParanoid" id="A0A0R0IG29"/>
<sequence>MTLIYIYPFHTHLFFSLFFNTLKLSLPSFSITHTISAYIHPPLPIPSIKASKKINGSLITFSRAASSYLPPLSLF</sequence>
<dbReference type="Gramene" id="KRH40082">
    <property type="protein sequence ID" value="KRH40082"/>
    <property type="gene ID" value="GLYMA_09G236900"/>
</dbReference>
<dbReference type="EnsemblPlants" id="KRH40082">
    <property type="protein sequence ID" value="KRH40082"/>
    <property type="gene ID" value="GLYMA_09G236900"/>
</dbReference>
<dbReference type="EMBL" id="CM000842">
    <property type="protein sequence ID" value="KRH40082.1"/>
    <property type="molecule type" value="Genomic_DNA"/>
</dbReference>
<protein>
    <submittedName>
        <fullName evidence="1 2">Uncharacterized protein</fullName>
    </submittedName>
</protein>
<evidence type="ECO:0000313" key="1">
    <source>
        <dbReference type="EMBL" id="KRH40082.1"/>
    </source>
</evidence>
<proteinExistence type="predicted"/>
<accession>A0A0R0IG29</accession>
<name>A0A0R0IG29_SOYBN</name>
<gene>
    <name evidence="1" type="ORF">GLYMA_09G236900</name>
</gene>
<reference evidence="1 2" key="1">
    <citation type="journal article" date="2010" name="Nature">
        <title>Genome sequence of the palaeopolyploid soybean.</title>
        <authorList>
            <person name="Schmutz J."/>
            <person name="Cannon S.B."/>
            <person name="Schlueter J."/>
            <person name="Ma J."/>
            <person name="Mitros T."/>
            <person name="Nelson W."/>
            <person name="Hyten D.L."/>
            <person name="Song Q."/>
            <person name="Thelen J.J."/>
            <person name="Cheng J."/>
            <person name="Xu D."/>
            <person name="Hellsten U."/>
            <person name="May G.D."/>
            <person name="Yu Y."/>
            <person name="Sakurai T."/>
            <person name="Umezawa T."/>
            <person name="Bhattacharyya M.K."/>
            <person name="Sandhu D."/>
            <person name="Valliyodan B."/>
            <person name="Lindquist E."/>
            <person name="Peto M."/>
            <person name="Grant D."/>
            <person name="Shu S."/>
            <person name="Goodstein D."/>
            <person name="Barry K."/>
            <person name="Futrell-Griggs M."/>
            <person name="Abernathy B."/>
            <person name="Du J."/>
            <person name="Tian Z."/>
            <person name="Zhu L."/>
            <person name="Gill N."/>
            <person name="Joshi T."/>
            <person name="Libault M."/>
            <person name="Sethuraman A."/>
            <person name="Zhang X.-C."/>
            <person name="Shinozaki K."/>
            <person name="Nguyen H.T."/>
            <person name="Wing R.A."/>
            <person name="Cregan P."/>
            <person name="Specht J."/>
            <person name="Grimwood J."/>
            <person name="Rokhsar D."/>
            <person name="Stacey G."/>
            <person name="Shoemaker R.C."/>
            <person name="Jackson S.A."/>
        </authorList>
    </citation>
    <scope>NUCLEOTIDE SEQUENCE</scope>
    <source>
        <strain evidence="2">cv. Williams 82</strain>
        <tissue evidence="1">Callus</tissue>
    </source>
</reference>
<dbReference type="Proteomes" id="UP000008827">
    <property type="component" value="Chromosome 9"/>
</dbReference>